<dbReference type="KEGG" id="acel:acsn021_22680"/>
<dbReference type="Gene3D" id="3.10.180.10">
    <property type="entry name" value="2,3-Dihydroxybiphenyl 1,2-Dioxygenase, domain 1"/>
    <property type="match status" value="1"/>
</dbReference>
<dbReference type="InterPro" id="IPR037523">
    <property type="entry name" value="VOC_core"/>
</dbReference>
<protein>
    <submittedName>
        <fullName evidence="1">Glyoxalase/bleomycin resistance/dioxygenase family protein</fullName>
    </submittedName>
</protein>
<dbReference type="Proteomes" id="UP000515561">
    <property type="component" value="Chromosome"/>
</dbReference>
<dbReference type="Pfam" id="PF00903">
    <property type="entry name" value="Glyoxalase"/>
    <property type="match status" value="1"/>
</dbReference>
<organism evidence="1 2">
    <name type="scientific">Anaerocolumna cellulosilytica</name>
    <dbReference type="NCBI Taxonomy" id="433286"/>
    <lineage>
        <taxon>Bacteria</taxon>
        <taxon>Bacillati</taxon>
        <taxon>Bacillota</taxon>
        <taxon>Clostridia</taxon>
        <taxon>Lachnospirales</taxon>
        <taxon>Lachnospiraceae</taxon>
        <taxon>Anaerocolumna</taxon>
    </lineage>
</organism>
<gene>
    <name evidence="1" type="ORF">acsn021_22680</name>
</gene>
<dbReference type="EMBL" id="AP023367">
    <property type="protein sequence ID" value="BCJ94699.1"/>
    <property type="molecule type" value="Genomic_DNA"/>
</dbReference>
<dbReference type="AlphaFoldDB" id="A0A6S6R072"/>
<keyword evidence="1" id="KW-0223">Dioxygenase</keyword>
<dbReference type="GO" id="GO:0051213">
    <property type="term" value="F:dioxygenase activity"/>
    <property type="evidence" value="ECO:0007669"/>
    <property type="project" value="UniProtKB-KW"/>
</dbReference>
<evidence type="ECO:0000313" key="2">
    <source>
        <dbReference type="Proteomes" id="UP000515561"/>
    </source>
</evidence>
<reference evidence="1 2" key="1">
    <citation type="journal article" date="2016" name="Int. J. Syst. Evol. Microbiol.">
        <title>Descriptions of Anaerotaenia torta gen. nov., sp. nov. and Anaerocolumna cellulosilytica gen. nov., sp. nov. isolated from a methanogenic reactor of cattle waste.</title>
        <authorList>
            <person name="Uek A."/>
            <person name="Ohtaki Y."/>
            <person name="Kaku N."/>
            <person name="Ueki K."/>
        </authorList>
    </citation>
    <scope>NUCLEOTIDE SEQUENCE [LARGE SCALE GENOMIC DNA]</scope>
    <source>
        <strain evidence="1 2">SN021</strain>
    </source>
</reference>
<dbReference type="InterPro" id="IPR004360">
    <property type="entry name" value="Glyas_Fos-R_dOase_dom"/>
</dbReference>
<dbReference type="RefSeq" id="WP_184089395.1">
    <property type="nucleotide sequence ID" value="NZ_AP023367.1"/>
</dbReference>
<dbReference type="PROSITE" id="PS51819">
    <property type="entry name" value="VOC"/>
    <property type="match status" value="1"/>
</dbReference>
<keyword evidence="2" id="KW-1185">Reference proteome</keyword>
<dbReference type="SUPFAM" id="SSF54593">
    <property type="entry name" value="Glyoxalase/Bleomycin resistance protein/Dihydroxybiphenyl dioxygenase"/>
    <property type="match status" value="1"/>
</dbReference>
<name>A0A6S6R072_9FIRM</name>
<evidence type="ECO:0000313" key="1">
    <source>
        <dbReference type="EMBL" id="BCJ94699.1"/>
    </source>
</evidence>
<sequence length="141" mass="16001">MNGMKANVGVGLFVQDIGKMVSFYRNIMEFETDWDGGLFAEFKTNSGPLSLFMYDRKAFAEAVGEPHYPPKGINLTMEIGIWLPNFSDVDKEYERLMTLGVKSFTGEPVTYPFGIRNFYVADPEGNLLEIGSRGHEEENRR</sequence>
<proteinExistence type="predicted"/>
<keyword evidence="1" id="KW-0560">Oxidoreductase</keyword>
<dbReference type="InterPro" id="IPR029068">
    <property type="entry name" value="Glyas_Bleomycin-R_OHBP_Dase"/>
</dbReference>
<accession>A0A6S6R072</accession>